<accession>A0A2T0ZXR5</accession>
<keyword evidence="2 5" id="KW-0238">DNA-binding</keyword>
<keyword evidence="6" id="KW-1185">Reference proteome</keyword>
<sequence length="166" mass="17800">MVEPSAECGDATPCDGATSADFGWALGRLLRAYLDGARGAVSDLPGGPRGYEVLTIAAGGACRNQAAIAENLGVDRTVMTYLIDELEQGGLVERRPDPSDRRARQIVLTRRGRRKYDRAVSRVSEVERDVLAGLGDVEAAQFRDLLMRVTTSAPDGQKHTACEVAP</sequence>
<dbReference type="Gene3D" id="1.10.10.10">
    <property type="entry name" value="Winged helix-like DNA-binding domain superfamily/Winged helix DNA-binding domain"/>
    <property type="match status" value="1"/>
</dbReference>
<evidence type="ECO:0000256" key="1">
    <source>
        <dbReference type="ARBA" id="ARBA00023015"/>
    </source>
</evidence>
<feature type="domain" description="HTH marR-type" evidence="4">
    <location>
        <begin position="19"/>
        <end position="151"/>
    </location>
</feature>
<dbReference type="GO" id="GO:0003700">
    <property type="term" value="F:DNA-binding transcription factor activity"/>
    <property type="evidence" value="ECO:0007669"/>
    <property type="project" value="InterPro"/>
</dbReference>
<dbReference type="PROSITE" id="PS50995">
    <property type="entry name" value="HTH_MARR_2"/>
    <property type="match status" value="1"/>
</dbReference>
<dbReference type="Proteomes" id="UP000237752">
    <property type="component" value="Unassembled WGS sequence"/>
</dbReference>
<dbReference type="PRINTS" id="PR00598">
    <property type="entry name" value="HTHMARR"/>
</dbReference>
<dbReference type="EMBL" id="PVUE01000011">
    <property type="protein sequence ID" value="PRZ41149.1"/>
    <property type="molecule type" value="Genomic_DNA"/>
</dbReference>
<reference evidence="5 6" key="1">
    <citation type="submission" date="2018-03" db="EMBL/GenBank/DDBJ databases">
        <title>Genomic Encyclopedia of Archaeal and Bacterial Type Strains, Phase II (KMG-II): from individual species to whole genera.</title>
        <authorList>
            <person name="Goeker M."/>
        </authorList>
    </citation>
    <scope>NUCLEOTIDE SEQUENCE [LARGE SCALE GENOMIC DNA]</scope>
    <source>
        <strain evidence="5 6">DSM 100065</strain>
    </source>
</reference>
<dbReference type="InterPro" id="IPR000835">
    <property type="entry name" value="HTH_MarR-typ"/>
</dbReference>
<evidence type="ECO:0000313" key="6">
    <source>
        <dbReference type="Proteomes" id="UP000237752"/>
    </source>
</evidence>
<proteinExistence type="predicted"/>
<dbReference type="SMART" id="SM00347">
    <property type="entry name" value="HTH_MARR"/>
    <property type="match status" value="1"/>
</dbReference>
<dbReference type="GO" id="GO:0006950">
    <property type="term" value="P:response to stress"/>
    <property type="evidence" value="ECO:0007669"/>
    <property type="project" value="TreeGrafter"/>
</dbReference>
<gene>
    <name evidence="5" type="ORF">CLV47_11125</name>
</gene>
<dbReference type="GO" id="GO:0003677">
    <property type="term" value="F:DNA binding"/>
    <property type="evidence" value="ECO:0007669"/>
    <property type="project" value="UniProtKB-KW"/>
</dbReference>
<dbReference type="InterPro" id="IPR036388">
    <property type="entry name" value="WH-like_DNA-bd_sf"/>
</dbReference>
<dbReference type="AlphaFoldDB" id="A0A2T0ZXR5"/>
<dbReference type="PANTHER" id="PTHR33164">
    <property type="entry name" value="TRANSCRIPTIONAL REGULATOR, MARR FAMILY"/>
    <property type="match status" value="1"/>
</dbReference>
<dbReference type="PANTHER" id="PTHR33164:SF64">
    <property type="entry name" value="TRANSCRIPTIONAL REGULATOR SLYA"/>
    <property type="match status" value="1"/>
</dbReference>
<name>A0A2T0ZXR5_9ACTN</name>
<evidence type="ECO:0000313" key="5">
    <source>
        <dbReference type="EMBL" id="PRZ41149.1"/>
    </source>
</evidence>
<keyword evidence="1" id="KW-0805">Transcription regulation</keyword>
<dbReference type="Pfam" id="PF01047">
    <property type="entry name" value="MarR"/>
    <property type="match status" value="1"/>
</dbReference>
<evidence type="ECO:0000256" key="3">
    <source>
        <dbReference type="ARBA" id="ARBA00023163"/>
    </source>
</evidence>
<keyword evidence="3" id="KW-0804">Transcription</keyword>
<dbReference type="SUPFAM" id="SSF46785">
    <property type="entry name" value="Winged helix' DNA-binding domain"/>
    <property type="match status" value="1"/>
</dbReference>
<dbReference type="OrthoDB" id="8635520at2"/>
<organism evidence="5 6">
    <name type="scientific">Antricoccus suffuscus</name>
    <dbReference type="NCBI Taxonomy" id="1629062"/>
    <lineage>
        <taxon>Bacteria</taxon>
        <taxon>Bacillati</taxon>
        <taxon>Actinomycetota</taxon>
        <taxon>Actinomycetes</taxon>
        <taxon>Geodermatophilales</taxon>
        <taxon>Antricoccaceae</taxon>
        <taxon>Antricoccus</taxon>
    </lineage>
</organism>
<comment type="caution">
    <text evidence="5">The sequence shown here is derived from an EMBL/GenBank/DDBJ whole genome shotgun (WGS) entry which is preliminary data.</text>
</comment>
<evidence type="ECO:0000259" key="4">
    <source>
        <dbReference type="PROSITE" id="PS50995"/>
    </source>
</evidence>
<dbReference type="InterPro" id="IPR036390">
    <property type="entry name" value="WH_DNA-bd_sf"/>
</dbReference>
<protein>
    <submittedName>
        <fullName evidence="5">DNA-binding MarR family transcriptional regulator</fullName>
    </submittedName>
</protein>
<dbReference type="InterPro" id="IPR039422">
    <property type="entry name" value="MarR/SlyA-like"/>
</dbReference>
<evidence type="ECO:0000256" key="2">
    <source>
        <dbReference type="ARBA" id="ARBA00023125"/>
    </source>
</evidence>
<dbReference type="RefSeq" id="WP_106349534.1">
    <property type="nucleotide sequence ID" value="NZ_PVUE01000011.1"/>
</dbReference>